<dbReference type="RefSeq" id="WP_339943753.1">
    <property type="nucleotide sequence ID" value="NZ_BAABGA010000016.1"/>
</dbReference>
<name>A0ABP8MFZ1_9BACT</name>
<dbReference type="Pfam" id="PF00753">
    <property type="entry name" value="Lactamase_B"/>
    <property type="match status" value="1"/>
</dbReference>
<organism evidence="2 3">
    <name type="scientific">Novipirellula rosea</name>
    <dbReference type="NCBI Taxonomy" id="1031540"/>
    <lineage>
        <taxon>Bacteria</taxon>
        <taxon>Pseudomonadati</taxon>
        <taxon>Planctomycetota</taxon>
        <taxon>Planctomycetia</taxon>
        <taxon>Pirellulales</taxon>
        <taxon>Pirellulaceae</taxon>
        <taxon>Novipirellula</taxon>
    </lineage>
</organism>
<dbReference type="PANTHER" id="PTHR47619">
    <property type="entry name" value="METALLO-HYDROLASE YYCJ-RELATED"/>
    <property type="match status" value="1"/>
</dbReference>
<dbReference type="InterPro" id="IPR052533">
    <property type="entry name" value="WalJ/YycJ-like"/>
</dbReference>
<accession>A0ABP8MFZ1</accession>
<dbReference type="Gene3D" id="3.60.15.10">
    <property type="entry name" value="Ribonuclease Z/Hydroxyacylglutathione hydrolase-like"/>
    <property type="match status" value="1"/>
</dbReference>
<proteinExistence type="predicted"/>
<dbReference type="Proteomes" id="UP001500840">
    <property type="component" value="Unassembled WGS sequence"/>
</dbReference>
<reference evidence="3" key="1">
    <citation type="journal article" date="2019" name="Int. J. Syst. Evol. Microbiol.">
        <title>The Global Catalogue of Microorganisms (GCM) 10K type strain sequencing project: providing services to taxonomists for standard genome sequencing and annotation.</title>
        <authorList>
            <consortium name="The Broad Institute Genomics Platform"/>
            <consortium name="The Broad Institute Genome Sequencing Center for Infectious Disease"/>
            <person name="Wu L."/>
            <person name="Ma J."/>
        </authorList>
    </citation>
    <scope>NUCLEOTIDE SEQUENCE [LARGE SCALE GENOMIC DNA]</scope>
    <source>
        <strain evidence="3">JCM 17759</strain>
    </source>
</reference>
<dbReference type="SMART" id="SM00849">
    <property type="entry name" value="Lactamase_B"/>
    <property type="match status" value="1"/>
</dbReference>
<protein>
    <submittedName>
        <fullName evidence="2">MBL fold metallo-hydrolase</fullName>
    </submittedName>
</protein>
<keyword evidence="3" id="KW-1185">Reference proteome</keyword>
<sequence>MEVITLQSGSNGNCVYVEADGVQLLFDAGISGTQAEKRLAAHGKDIRDIDALIISHEHSDHVRCMGVFQRKFGLPIHVSKPTMQATQKKAKIGRVDDLHHFDSGSTLAFGSVRVETLCTPHDACDSVAFVVDDGSSRLGILTDIGHVDCDLDDVVGTLDAVILESNYDPAMLHNGPYPEQLKNRIRGSRGHLSNEECADLLNRKASSRLQWACLGHLSEHNNRPDLVLQTHRKMITRDLRLHVADRYDAGAVMSIAVTRTQQTFWETSTNPLKPR</sequence>
<feature type="domain" description="Metallo-beta-lactamase" evidence="1">
    <location>
        <begin position="11"/>
        <end position="191"/>
    </location>
</feature>
<evidence type="ECO:0000313" key="2">
    <source>
        <dbReference type="EMBL" id="GAA4448311.1"/>
    </source>
</evidence>
<dbReference type="PANTHER" id="PTHR47619:SF1">
    <property type="entry name" value="EXODEOXYRIBONUCLEASE WALJ"/>
    <property type="match status" value="1"/>
</dbReference>
<evidence type="ECO:0000313" key="3">
    <source>
        <dbReference type="Proteomes" id="UP001500840"/>
    </source>
</evidence>
<dbReference type="SUPFAM" id="SSF56281">
    <property type="entry name" value="Metallo-hydrolase/oxidoreductase"/>
    <property type="match status" value="1"/>
</dbReference>
<gene>
    <name evidence="2" type="ORF">GCM10023156_11310</name>
</gene>
<dbReference type="EMBL" id="BAABGA010000016">
    <property type="protein sequence ID" value="GAA4448311.1"/>
    <property type="molecule type" value="Genomic_DNA"/>
</dbReference>
<comment type="caution">
    <text evidence="2">The sequence shown here is derived from an EMBL/GenBank/DDBJ whole genome shotgun (WGS) entry which is preliminary data.</text>
</comment>
<dbReference type="InterPro" id="IPR036866">
    <property type="entry name" value="RibonucZ/Hydroxyglut_hydro"/>
</dbReference>
<evidence type="ECO:0000259" key="1">
    <source>
        <dbReference type="SMART" id="SM00849"/>
    </source>
</evidence>
<dbReference type="InterPro" id="IPR001279">
    <property type="entry name" value="Metallo-B-lactamas"/>
</dbReference>